<name>A0AA36GHA2_CYLNA</name>
<dbReference type="Proteomes" id="UP001176961">
    <property type="component" value="Unassembled WGS sequence"/>
</dbReference>
<evidence type="ECO:0000313" key="7">
    <source>
        <dbReference type="Proteomes" id="UP001176961"/>
    </source>
</evidence>
<keyword evidence="7" id="KW-1185">Reference proteome</keyword>
<dbReference type="GO" id="GO:0097550">
    <property type="term" value="C:transcription preinitiation complex"/>
    <property type="evidence" value="ECO:0007669"/>
    <property type="project" value="TreeGrafter"/>
</dbReference>
<organism evidence="6 7">
    <name type="scientific">Cylicocyclus nassatus</name>
    <name type="common">Nematode worm</name>
    <dbReference type="NCBI Taxonomy" id="53992"/>
    <lineage>
        <taxon>Eukaryota</taxon>
        <taxon>Metazoa</taxon>
        <taxon>Ecdysozoa</taxon>
        <taxon>Nematoda</taxon>
        <taxon>Chromadorea</taxon>
        <taxon>Rhabditida</taxon>
        <taxon>Rhabditina</taxon>
        <taxon>Rhabditomorpha</taxon>
        <taxon>Strongyloidea</taxon>
        <taxon>Strongylidae</taxon>
        <taxon>Cylicocyclus</taxon>
    </lineage>
</organism>
<evidence type="ECO:0000256" key="1">
    <source>
        <dbReference type="ARBA" id="ARBA00022741"/>
    </source>
</evidence>
<dbReference type="InterPro" id="IPR032438">
    <property type="entry name" value="ERCC3_RAD25_C"/>
</dbReference>
<dbReference type="Pfam" id="PF16203">
    <property type="entry name" value="ERCC3_RAD25_C"/>
    <property type="match status" value="1"/>
</dbReference>
<evidence type="ECO:0000313" key="6">
    <source>
        <dbReference type="EMBL" id="CAJ0591278.1"/>
    </source>
</evidence>
<keyword evidence="3" id="KW-0347">Helicase</keyword>
<feature type="domain" description="ERCC3/RAD25/XPB helicase C-terminal" evidence="5">
    <location>
        <begin position="145"/>
        <end position="176"/>
    </location>
</feature>
<dbReference type="GO" id="GO:0016787">
    <property type="term" value="F:hydrolase activity"/>
    <property type="evidence" value="ECO:0007669"/>
    <property type="project" value="UniProtKB-KW"/>
</dbReference>
<proteinExistence type="predicted"/>
<dbReference type="AlphaFoldDB" id="A0AA36GHA2"/>
<gene>
    <name evidence="6" type="ORF">CYNAS_LOCUS3261</name>
</gene>
<dbReference type="GO" id="GO:0005675">
    <property type="term" value="C:transcription factor TFIIH holo complex"/>
    <property type="evidence" value="ECO:0007669"/>
    <property type="project" value="TreeGrafter"/>
</dbReference>
<dbReference type="EMBL" id="CATQJL010000001">
    <property type="protein sequence ID" value="CAJ0591278.1"/>
    <property type="molecule type" value="Genomic_DNA"/>
</dbReference>
<evidence type="ECO:0000259" key="5">
    <source>
        <dbReference type="Pfam" id="PF16203"/>
    </source>
</evidence>
<reference evidence="6" key="1">
    <citation type="submission" date="2023-07" db="EMBL/GenBank/DDBJ databases">
        <authorList>
            <consortium name="CYATHOMIX"/>
        </authorList>
    </citation>
    <scope>NUCLEOTIDE SEQUENCE</scope>
    <source>
        <strain evidence="6">N/A</strain>
    </source>
</reference>
<evidence type="ECO:0000256" key="3">
    <source>
        <dbReference type="ARBA" id="ARBA00022806"/>
    </source>
</evidence>
<sequence length="177" mass="20612">MRPYKRCIELEYPLLAEYDFGNDTMNPNLGKTLAGVTTVTTVNKRCLCWVNSNVSVEQWKAQFKPVVYISTYSMLAYPDKRTYAAEEAMMFIQSQEWGLLLLDGSKIYEANWKELDELLFEIARGLQFALMNPNNFPICRFLIQYGDTSRNERIKILQNFQYIPHVNTVFVSKVADH</sequence>
<keyword evidence="4" id="KW-0067">ATP-binding</keyword>
<evidence type="ECO:0000256" key="4">
    <source>
        <dbReference type="ARBA" id="ARBA00022840"/>
    </source>
</evidence>
<dbReference type="GO" id="GO:0043138">
    <property type="term" value="F:3'-5' DNA helicase activity"/>
    <property type="evidence" value="ECO:0007669"/>
    <property type="project" value="TreeGrafter"/>
</dbReference>
<protein>
    <recommendedName>
        <fullName evidence="5">ERCC3/RAD25/XPB helicase C-terminal domain-containing protein</fullName>
    </recommendedName>
</protein>
<dbReference type="InterPro" id="IPR050615">
    <property type="entry name" value="ATP-dep_DNA_Helicase"/>
</dbReference>
<evidence type="ECO:0000256" key="2">
    <source>
        <dbReference type="ARBA" id="ARBA00022801"/>
    </source>
</evidence>
<dbReference type="GO" id="GO:0005524">
    <property type="term" value="F:ATP binding"/>
    <property type="evidence" value="ECO:0007669"/>
    <property type="project" value="UniProtKB-KW"/>
</dbReference>
<dbReference type="GO" id="GO:0006367">
    <property type="term" value="P:transcription initiation at RNA polymerase II promoter"/>
    <property type="evidence" value="ECO:0007669"/>
    <property type="project" value="TreeGrafter"/>
</dbReference>
<keyword evidence="2" id="KW-0378">Hydrolase</keyword>
<dbReference type="GO" id="GO:0000112">
    <property type="term" value="C:nucleotide-excision repair factor 3 complex"/>
    <property type="evidence" value="ECO:0007669"/>
    <property type="project" value="TreeGrafter"/>
</dbReference>
<accession>A0AA36GHA2</accession>
<dbReference type="PANTHER" id="PTHR11274">
    <property type="entry name" value="RAD25/XP-B DNA REPAIR HELICASE"/>
    <property type="match status" value="1"/>
</dbReference>
<dbReference type="PANTHER" id="PTHR11274:SF0">
    <property type="entry name" value="GENERAL TRANSCRIPTION AND DNA REPAIR FACTOR IIH HELICASE SUBUNIT XPB"/>
    <property type="match status" value="1"/>
</dbReference>
<comment type="caution">
    <text evidence="6">The sequence shown here is derived from an EMBL/GenBank/DDBJ whole genome shotgun (WGS) entry which is preliminary data.</text>
</comment>
<keyword evidence="1" id="KW-0547">Nucleotide-binding</keyword>